<dbReference type="EMBL" id="BAAARB010000003">
    <property type="protein sequence ID" value="GAA2371295.1"/>
    <property type="molecule type" value="Genomic_DNA"/>
</dbReference>
<protein>
    <submittedName>
        <fullName evidence="2">Uncharacterized protein</fullName>
    </submittedName>
</protein>
<feature type="compositionally biased region" description="Polar residues" evidence="1">
    <location>
        <begin position="47"/>
        <end position="74"/>
    </location>
</feature>
<sequence length="74" mass="7390">MTYAVFVPRSGADRSASVIGAVDHPSRSTVSTVHTGNPSGAGRSVSDAVSSTAGEAESSTYRVRSAGWSGSTGT</sequence>
<reference evidence="2 3" key="1">
    <citation type="journal article" date="2019" name="Int. J. Syst. Evol. Microbiol.">
        <title>The Global Catalogue of Microorganisms (GCM) 10K type strain sequencing project: providing services to taxonomists for standard genome sequencing and annotation.</title>
        <authorList>
            <consortium name="The Broad Institute Genomics Platform"/>
            <consortium name="The Broad Institute Genome Sequencing Center for Infectious Disease"/>
            <person name="Wu L."/>
            <person name="Ma J."/>
        </authorList>
    </citation>
    <scope>NUCLEOTIDE SEQUENCE [LARGE SCALE GENOMIC DNA]</scope>
    <source>
        <strain evidence="2 3">JCM 16227</strain>
    </source>
</reference>
<comment type="caution">
    <text evidence="2">The sequence shown here is derived from an EMBL/GenBank/DDBJ whole genome shotgun (WGS) entry which is preliminary data.</text>
</comment>
<name>A0ABN3H790_9ACTN</name>
<proteinExistence type="predicted"/>
<feature type="region of interest" description="Disordered" evidence="1">
    <location>
        <begin position="23"/>
        <end position="74"/>
    </location>
</feature>
<evidence type="ECO:0000256" key="1">
    <source>
        <dbReference type="SAM" id="MobiDB-lite"/>
    </source>
</evidence>
<dbReference type="Proteomes" id="UP001501170">
    <property type="component" value="Unassembled WGS sequence"/>
</dbReference>
<accession>A0ABN3H790</accession>
<organism evidence="2 3">
    <name type="scientific">Gordonia cholesterolivorans</name>
    <dbReference type="NCBI Taxonomy" id="559625"/>
    <lineage>
        <taxon>Bacteria</taxon>
        <taxon>Bacillati</taxon>
        <taxon>Actinomycetota</taxon>
        <taxon>Actinomycetes</taxon>
        <taxon>Mycobacteriales</taxon>
        <taxon>Gordoniaceae</taxon>
        <taxon>Gordonia</taxon>
    </lineage>
</organism>
<gene>
    <name evidence="2" type="ORF">GCM10009855_08250</name>
</gene>
<feature type="compositionally biased region" description="Polar residues" evidence="1">
    <location>
        <begin position="27"/>
        <end position="38"/>
    </location>
</feature>
<evidence type="ECO:0000313" key="2">
    <source>
        <dbReference type="EMBL" id="GAA2371295.1"/>
    </source>
</evidence>
<keyword evidence="3" id="KW-1185">Reference proteome</keyword>
<evidence type="ECO:0000313" key="3">
    <source>
        <dbReference type="Proteomes" id="UP001501170"/>
    </source>
</evidence>